<dbReference type="Pfam" id="PF10459">
    <property type="entry name" value="Peptidase_S46"/>
    <property type="match status" value="1"/>
</dbReference>
<dbReference type="GO" id="GO:0008239">
    <property type="term" value="F:dipeptidyl-peptidase activity"/>
    <property type="evidence" value="ECO:0007669"/>
    <property type="project" value="InterPro"/>
</dbReference>
<name>A0A149R273_9PROT</name>
<evidence type="ECO:0000313" key="3">
    <source>
        <dbReference type="Proteomes" id="UP000075473"/>
    </source>
</evidence>
<dbReference type="Proteomes" id="UP000075473">
    <property type="component" value="Unassembled WGS sequence"/>
</dbReference>
<comment type="caution">
    <text evidence="2">The sequence shown here is derived from an EMBL/GenBank/DDBJ whole genome shotgun (WGS) entry which is preliminary data.</text>
</comment>
<evidence type="ECO:0000313" key="2">
    <source>
        <dbReference type="EMBL" id="KXV03670.1"/>
    </source>
</evidence>
<keyword evidence="1" id="KW-0732">Signal</keyword>
<sequence>MSSFFKRSLLPLAVLACAPAVLPSIPFAHADEGMWTMDHLPADLMKQRYGFTPTAAWTERVTKASARLALGCSASFVSADG</sequence>
<dbReference type="PATRIC" id="fig|178900.5.peg.291"/>
<feature type="non-terminal residue" evidence="2">
    <location>
        <position position="81"/>
    </location>
</feature>
<dbReference type="GO" id="GO:0070009">
    <property type="term" value="F:serine-type aminopeptidase activity"/>
    <property type="evidence" value="ECO:0007669"/>
    <property type="project" value="InterPro"/>
</dbReference>
<organism evidence="2 3">
    <name type="scientific">Acetobacter cerevisiae</name>
    <dbReference type="NCBI Taxonomy" id="178900"/>
    <lineage>
        <taxon>Bacteria</taxon>
        <taxon>Pseudomonadati</taxon>
        <taxon>Pseudomonadota</taxon>
        <taxon>Alphaproteobacteria</taxon>
        <taxon>Acetobacterales</taxon>
        <taxon>Acetobacteraceae</taxon>
        <taxon>Acetobacter</taxon>
    </lineage>
</organism>
<dbReference type="RefSeq" id="WP_167347321.1">
    <property type="nucleotide sequence ID" value="NZ_LHZA01000030.1"/>
</dbReference>
<dbReference type="EMBL" id="LHZA01000030">
    <property type="protein sequence ID" value="KXV03670.1"/>
    <property type="molecule type" value="Genomic_DNA"/>
</dbReference>
<proteinExistence type="predicted"/>
<protein>
    <submittedName>
        <fullName evidence="2">Uncharacterized protein</fullName>
    </submittedName>
</protein>
<feature type="chain" id="PRO_5007553174" evidence="1">
    <location>
        <begin position="31"/>
        <end position="81"/>
    </location>
</feature>
<evidence type="ECO:0000256" key="1">
    <source>
        <dbReference type="SAM" id="SignalP"/>
    </source>
</evidence>
<feature type="signal peptide" evidence="1">
    <location>
        <begin position="1"/>
        <end position="30"/>
    </location>
</feature>
<gene>
    <name evidence="2" type="ORF">AD928_00180</name>
</gene>
<accession>A0A149R273</accession>
<dbReference type="InterPro" id="IPR019500">
    <property type="entry name" value="Pep_S46"/>
</dbReference>
<dbReference type="AlphaFoldDB" id="A0A149R273"/>
<reference evidence="2 3" key="1">
    <citation type="submission" date="2015-06" db="EMBL/GenBank/DDBJ databases">
        <title>Improved classification and identification of acetic acid bacteria using matrix-assisted laser desorption/ionization time-of-flight mass spectrometry; Gluconobacter nephelii and Gluconobacter uchimurae are later heterotypic synonyms of Gluconobacter japonicus and Gluconobacter oxydans, respectively.</title>
        <authorList>
            <person name="Li L."/>
            <person name="Cleenwerck I."/>
            <person name="De Vuyst L."/>
            <person name="Vandamme P."/>
        </authorList>
    </citation>
    <scope>NUCLEOTIDE SEQUENCE [LARGE SCALE GENOMIC DNA]</scope>
    <source>
        <strain evidence="2 3">LMG 1625</strain>
    </source>
</reference>